<dbReference type="PANTHER" id="PTHR11937">
    <property type="entry name" value="ACTIN"/>
    <property type="match status" value="1"/>
</dbReference>
<gene>
    <name evidence="8" type="ORF">ECRASSUSDP1_LOCUS13081</name>
</gene>
<comment type="subcellular location">
    <subcellularLocation>
        <location evidence="1">Cytoplasm</location>
        <location evidence="1">Cytoskeleton</location>
    </subcellularLocation>
</comment>
<dbReference type="SUPFAM" id="SSF53067">
    <property type="entry name" value="Actin-like ATPase domain"/>
    <property type="match status" value="2"/>
</dbReference>
<evidence type="ECO:0008006" key="10">
    <source>
        <dbReference type="Google" id="ProtNLM"/>
    </source>
</evidence>
<dbReference type="PRINTS" id="PR00190">
    <property type="entry name" value="ACTIN"/>
</dbReference>
<dbReference type="InterPro" id="IPR043129">
    <property type="entry name" value="ATPase_NBD"/>
</dbReference>
<evidence type="ECO:0000256" key="3">
    <source>
        <dbReference type="ARBA" id="ARBA00022741"/>
    </source>
</evidence>
<dbReference type="Gene3D" id="3.90.640.10">
    <property type="entry name" value="Actin, Chain A, domain 4"/>
    <property type="match status" value="1"/>
</dbReference>
<dbReference type="Gene3D" id="3.30.420.40">
    <property type="match status" value="2"/>
</dbReference>
<evidence type="ECO:0000313" key="8">
    <source>
        <dbReference type="EMBL" id="CAI2371756.1"/>
    </source>
</evidence>
<organism evidence="8 9">
    <name type="scientific">Euplotes crassus</name>
    <dbReference type="NCBI Taxonomy" id="5936"/>
    <lineage>
        <taxon>Eukaryota</taxon>
        <taxon>Sar</taxon>
        <taxon>Alveolata</taxon>
        <taxon>Ciliophora</taxon>
        <taxon>Intramacronucleata</taxon>
        <taxon>Spirotrichea</taxon>
        <taxon>Hypotrichia</taxon>
        <taxon>Euplotida</taxon>
        <taxon>Euplotidae</taxon>
        <taxon>Moneuplotes</taxon>
    </lineage>
</organism>
<keyword evidence="4" id="KW-0067">ATP-binding</keyword>
<dbReference type="AlphaFoldDB" id="A0AAD1XGU5"/>
<accession>A0AAD1XGU5</accession>
<evidence type="ECO:0000256" key="4">
    <source>
        <dbReference type="ARBA" id="ARBA00022840"/>
    </source>
</evidence>
<keyword evidence="5" id="KW-0206">Cytoskeleton</keyword>
<evidence type="ECO:0000256" key="7">
    <source>
        <dbReference type="RuleBase" id="RU000487"/>
    </source>
</evidence>
<dbReference type="FunFam" id="3.90.640.10:FF:000007">
    <property type="entry name" value="Actin like 7B"/>
    <property type="match status" value="1"/>
</dbReference>
<comment type="similarity">
    <text evidence="7">Belongs to the actin family.</text>
</comment>
<dbReference type="GO" id="GO:0005524">
    <property type="term" value="F:ATP binding"/>
    <property type="evidence" value="ECO:0007669"/>
    <property type="project" value="UniProtKB-KW"/>
</dbReference>
<sequence length="377" mass="42335">MDEEVLAVIIDNGTGMSKAGFAGDDAPRSVFPTLVGKSKMPSLMVSLEQKDVYVGEDAQIKRGVLNTSSPIEAGFVKNWEDMEKVWKHTIYDELRVTPEEHPILLSEAPQNPDENREKMTEMMFEVFNVPCLYVQQQSVLALYASGKTTGLVLDSGEGITNSVAIYEGFAIPHAIHRIPLAGKDITEYLRGLLKERGYSFTTPAEIEIVRDIKERLCFAVEENFDKHLAESIDNVQMEKSYELPDQRNIVVGNERFRCPEILFQPDHAGFKDVEGIHLYSYYSIMKCDADIRKGLFGNIVLAGGSTLFDGVDERLKNEIQQLASSNNKVEVVYPPERKYSVWLGGSILGALSTFQSMWITEAEYQEEGAAIIHKKCF</sequence>
<evidence type="ECO:0000256" key="5">
    <source>
        <dbReference type="ARBA" id="ARBA00023212"/>
    </source>
</evidence>
<keyword evidence="9" id="KW-1185">Reference proteome</keyword>
<reference evidence="8" key="1">
    <citation type="submission" date="2023-07" db="EMBL/GenBank/DDBJ databases">
        <authorList>
            <consortium name="AG Swart"/>
            <person name="Singh M."/>
            <person name="Singh A."/>
            <person name="Seah K."/>
            <person name="Emmerich C."/>
        </authorList>
    </citation>
    <scope>NUCLEOTIDE SEQUENCE</scope>
    <source>
        <strain evidence="8">DP1</strain>
    </source>
</reference>
<evidence type="ECO:0000313" key="9">
    <source>
        <dbReference type="Proteomes" id="UP001295684"/>
    </source>
</evidence>
<dbReference type="FunFam" id="3.30.420.40:FF:000148">
    <property type="entry name" value="Actin, alpha skeletal muscle"/>
    <property type="match status" value="1"/>
</dbReference>
<keyword evidence="2" id="KW-0963">Cytoplasm</keyword>
<dbReference type="GO" id="GO:0005856">
    <property type="term" value="C:cytoskeleton"/>
    <property type="evidence" value="ECO:0007669"/>
    <property type="project" value="UniProtKB-SubCell"/>
</dbReference>
<dbReference type="EMBL" id="CAMPGE010013004">
    <property type="protein sequence ID" value="CAI2371756.1"/>
    <property type="molecule type" value="Genomic_DNA"/>
</dbReference>
<comment type="catalytic activity">
    <reaction evidence="6">
        <text>ATP + H2O = ADP + phosphate + H(+)</text>
        <dbReference type="Rhea" id="RHEA:13065"/>
        <dbReference type="ChEBI" id="CHEBI:15377"/>
        <dbReference type="ChEBI" id="CHEBI:15378"/>
        <dbReference type="ChEBI" id="CHEBI:30616"/>
        <dbReference type="ChEBI" id="CHEBI:43474"/>
        <dbReference type="ChEBI" id="CHEBI:456216"/>
    </reaction>
</comment>
<evidence type="ECO:0000256" key="6">
    <source>
        <dbReference type="ARBA" id="ARBA00049360"/>
    </source>
</evidence>
<dbReference type="InterPro" id="IPR004000">
    <property type="entry name" value="Actin"/>
</dbReference>
<evidence type="ECO:0000256" key="2">
    <source>
        <dbReference type="ARBA" id="ARBA00022490"/>
    </source>
</evidence>
<evidence type="ECO:0000256" key="1">
    <source>
        <dbReference type="ARBA" id="ARBA00004245"/>
    </source>
</evidence>
<comment type="caution">
    <text evidence="8">The sequence shown here is derived from an EMBL/GenBank/DDBJ whole genome shotgun (WGS) entry which is preliminary data.</text>
</comment>
<proteinExistence type="inferred from homology"/>
<dbReference type="SMART" id="SM00268">
    <property type="entry name" value="ACTIN"/>
    <property type="match status" value="1"/>
</dbReference>
<protein>
    <recommendedName>
        <fullName evidence="10">Actin</fullName>
    </recommendedName>
</protein>
<keyword evidence="3" id="KW-0547">Nucleotide-binding</keyword>
<dbReference type="Proteomes" id="UP001295684">
    <property type="component" value="Unassembled WGS sequence"/>
</dbReference>
<name>A0AAD1XGU5_EUPCR</name>
<dbReference type="Pfam" id="PF00022">
    <property type="entry name" value="Actin"/>
    <property type="match status" value="1"/>
</dbReference>